<organism evidence="2 3">
    <name type="scientific">Thalassovita aquimarina</name>
    <dbReference type="NCBI Taxonomy" id="2785917"/>
    <lineage>
        <taxon>Bacteria</taxon>
        <taxon>Pseudomonadati</taxon>
        <taxon>Pseudomonadota</taxon>
        <taxon>Alphaproteobacteria</taxon>
        <taxon>Rhodobacterales</taxon>
        <taxon>Roseobacteraceae</taxon>
        <taxon>Thalassovita</taxon>
    </lineage>
</organism>
<reference evidence="2 3" key="1">
    <citation type="journal article" date="2021" name="Arch. Microbiol.">
        <title>Thalassobius aquimarinus sp. nov., isolated from the Sea of Japan seashore.</title>
        <authorList>
            <person name="Kurilenko V.V."/>
            <person name="Romanenko L.A."/>
            <person name="Chernysheva N.Y."/>
            <person name="Velansky P.V."/>
            <person name="Tekutyeva L.A."/>
            <person name="Isaeva M.P."/>
            <person name="Mikhailov V.V."/>
        </authorList>
    </citation>
    <scope>NUCLEOTIDE SEQUENCE [LARGE SCALE GENOMIC DNA]</scope>
    <source>
        <strain evidence="2 3">KMM 8518</strain>
    </source>
</reference>
<feature type="transmembrane region" description="Helical" evidence="1">
    <location>
        <begin position="59"/>
        <end position="77"/>
    </location>
</feature>
<sequence length="119" mass="12916">MIISQVAFLTYSVLTLKAEQPVLPALMIMFPLLAPIAITGLFLSRIAYVPERAHTLGKIIYSFGFGVLGYNILLHFLSDGQTFGSGLLLDPSTVLAVLFLVIHWIVCRGLPDGSARRAG</sequence>
<keyword evidence="1" id="KW-0812">Transmembrane</keyword>
<gene>
    <name evidence="2" type="ORF">IT775_07290</name>
</gene>
<comment type="caution">
    <text evidence="2">The sequence shown here is derived from an EMBL/GenBank/DDBJ whole genome shotgun (WGS) entry which is preliminary data.</text>
</comment>
<dbReference type="RefSeq" id="WP_212700436.1">
    <property type="nucleotide sequence ID" value="NZ_JADMKU010000005.1"/>
</dbReference>
<proteinExistence type="predicted"/>
<keyword evidence="3" id="KW-1185">Reference proteome</keyword>
<dbReference type="Proteomes" id="UP001195941">
    <property type="component" value="Unassembled WGS sequence"/>
</dbReference>
<dbReference type="EMBL" id="JADMKU010000005">
    <property type="protein sequence ID" value="MBR9650922.1"/>
    <property type="molecule type" value="Genomic_DNA"/>
</dbReference>
<keyword evidence="1" id="KW-0472">Membrane</keyword>
<protein>
    <submittedName>
        <fullName evidence="2">Uncharacterized protein</fullName>
    </submittedName>
</protein>
<evidence type="ECO:0000313" key="2">
    <source>
        <dbReference type="EMBL" id="MBR9650922.1"/>
    </source>
</evidence>
<evidence type="ECO:0000313" key="3">
    <source>
        <dbReference type="Proteomes" id="UP001195941"/>
    </source>
</evidence>
<feature type="transmembrane region" description="Helical" evidence="1">
    <location>
        <begin position="28"/>
        <end position="47"/>
    </location>
</feature>
<name>A0ABS5HPN5_9RHOB</name>
<evidence type="ECO:0000256" key="1">
    <source>
        <dbReference type="SAM" id="Phobius"/>
    </source>
</evidence>
<feature type="transmembrane region" description="Helical" evidence="1">
    <location>
        <begin position="83"/>
        <end position="107"/>
    </location>
</feature>
<accession>A0ABS5HPN5</accession>
<keyword evidence="1" id="KW-1133">Transmembrane helix</keyword>